<dbReference type="Gene3D" id="1.10.1740.10">
    <property type="match status" value="1"/>
</dbReference>
<evidence type="ECO:0000256" key="2">
    <source>
        <dbReference type="ARBA" id="ARBA00023015"/>
    </source>
</evidence>
<dbReference type="InterPro" id="IPR039425">
    <property type="entry name" value="RNA_pol_sigma-70-like"/>
</dbReference>
<dbReference type="EMBL" id="JBHSTE010000005">
    <property type="protein sequence ID" value="MFC6333999.1"/>
    <property type="molecule type" value="Genomic_DNA"/>
</dbReference>
<evidence type="ECO:0000259" key="6">
    <source>
        <dbReference type="Pfam" id="PF08281"/>
    </source>
</evidence>
<comment type="caution">
    <text evidence="7">The sequence shown here is derived from an EMBL/GenBank/DDBJ whole genome shotgun (WGS) entry which is preliminary data.</text>
</comment>
<dbReference type="InterPro" id="IPR013325">
    <property type="entry name" value="RNA_pol_sigma_r2"/>
</dbReference>
<evidence type="ECO:0000256" key="1">
    <source>
        <dbReference type="ARBA" id="ARBA00010641"/>
    </source>
</evidence>
<dbReference type="PANTHER" id="PTHR43133">
    <property type="entry name" value="RNA POLYMERASE ECF-TYPE SIGMA FACTO"/>
    <property type="match status" value="1"/>
</dbReference>
<organism evidence="7 8">
    <name type="scientific">Paenibacillus septentrionalis</name>
    <dbReference type="NCBI Taxonomy" id="429342"/>
    <lineage>
        <taxon>Bacteria</taxon>
        <taxon>Bacillati</taxon>
        <taxon>Bacillota</taxon>
        <taxon>Bacilli</taxon>
        <taxon>Bacillales</taxon>
        <taxon>Paenibacillaceae</taxon>
        <taxon>Paenibacillus</taxon>
    </lineage>
</organism>
<dbReference type="Pfam" id="PF04542">
    <property type="entry name" value="Sigma70_r2"/>
    <property type="match status" value="1"/>
</dbReference>
<dbReference type="Proteomes" id="UP001596233">
    <property type="component" value="Unassembled WGS sequence"/>
</dbReference>
<feature type="domain" description="RNA polymerase sigma factor 70 region 4 type 2" evidence="6">
    <location>
        <begin position="108"/>
        <end position="159"/>
    </location>
</feature>
<sequence length="168" mass="20090">MLDEQLIRAAMKGEDEALIALLRHYEAPLYRVAYSYLHNEHDAIEAIQELSYRCFRSIGAVKEPRYIGTWLTRIMMNICRDMLRKRKRELPSSLEQEQLAYVQSMDVEWLDLLSELDEQQRELIYMKYVEDRTNAAIAQQLSLPEGTVKSKLHYTLRRLRHLFREERL</sequence>
<protein>
    <submittedName>
        <fullName evidence="7">Sigma-70 family RNA polymerase sigma factor</fullName>
    </submittedName>
</protein>
<reference evidence="8" key="1">
    <citation type="journal article" date="2019" name="Int. J. Syst. Evol. Microbiol.">
        <title>The Global Catalogue of Microorganisms (GCM) 10K type strain sequencing project: providing services to taxonomists for standard genome sequencing and annotation.</title>
        <authorList>
            <consortium name="The Broad Institute Genomics Platform"/>
            <consortium name="The Broad Institute Genome Sequencing Center for Infectious Disease"/>
            <person name="Wu L."/>
            <person name="Ma J."/>
        </authorList>
    </citation>
    <scope>NUCLEOTIDE SEQUENCE [LARGE SCALE GENOMIC DNA]</scope>
    <source>
        <strain evidence="8">PCU 280</strain>
    </source>
</reference>
<gene>
    <name evidence="7" type="ORF">ACFP56_15330</name>
</gene>
<evidence type="ECO:0000313" key="8">
    <source>
        <dbReference type="Proteomes" id="UP001596233"/>
    </source>
</evidence>
<keyword evidence="2" id="KW-0805">Transcription regulation</keyword>
<dbReference type="InterPro" id="IPR036388">
    <property type="entry name" value="WH-like_DNA-bd_sf"/>
</dbReference>
<evidence type="ECO:0000256" key="4">
    <source>
        <dbReference type="ARBA" id="ARBA00023163"/>
    </source>
</evidence>
<dbReference type="Pfam" id="PF08281">
    <property type="entry name" value="Sigma70_r4_2"/>
    <property type="match status" value="1"/>
</dbReference>
<dbReference type="NCBIfam" id="TIGR02937">
    <property type="entry name" value="sigma70-ECF"/>
    <property type="match status" value="1"/>
</dbReference>
<dbReference type="RefSeq" id="WP_379236767.1">
    <property type="nucleotide sequence ID" value="NZ_JBHSTE010000005.1"/>
</dbReference>
<dbReference type="InterPro" id="IPR013324">
    <property type="entry name" value="RNA_pol_sigma_r3/r4-like"/>
</dbReference>
<keyword evidence="8" id="KW-1185">Reference proteome</keyword>
<dbReference type="Gene3D" id="1.10.10.10">
    <property type="entry name" value="Winged helix-like DNA-binding domain superfamily/Winged helix DNA-binding domain"/>
    <property type="match status" value="1"/>
</dbReference>
<evidence type="ECO:0000259" key="5">
    <source>
        <dbReference type="Pfam" id="PF04542"/>
    </source>
</evidence>
<dbReference type="SUPFAM" id="SSF88946">
    <property type="entry name" value="Sigma2 domain of RNA polymerase sigma factors"/>
    <property type="match status" value="1"/>
</dbReference>
<keyword evidence="3" id="KW-0731">Sigma factor</keyword>
<feature type="domain" description="RNA polymerase sigma-70 region 2" evidence="5">
    <location>
        <begin position="21"/>
        <end position="88"/>
    </location>
</feature>
<dbReference type="CDD" id="cd06171">
    <property type="entry name" value="Sigma70_r4"/>
    <property type="match status" value="1"/>
</dbReference>
<evidence type="ECO:0000256" key="3">
    <source>
        <dbReference type="ARBA" id="ARBA00023082"/>
    </source>
</evidence>
<evidence type="ECO:0000313" key="7">
    <source>
        <dbReference type="EMBL" id="MFC6333999.1"/>
    </source>
</evidence>
<accession>A0ABW1V943</accession>
<dbReference type="PANTHER" id="PTHR43133:SF51">
    <property type="entry name" value="RNA POLYMERASE SIGMA FACTOR"/>
    <property type="match status" value="1"/>
</dbReference>
<name>A0ABW1V943_9BACL</name>
<dbReference type="SUPFAM" id="SSF88659">
    <property type="entry name" value="Sigma3 and sigma4 domains of RNA polymerase sigma factors"/>
    <property type="match status" value="1"/>
</dbReference>
<dbReference type="InterPro" id="IPR013249">
    <property type="entry name" value="RNA_pol_sigma70_r4_t2"/>
</dbReference>
<comment type="similarity">
    <text evidence="1">Belongs to the sigma-70 factor family. ECF subfamily.</text>
</comment>
<dbReference type="InterPro" id="IPR007627">
    <property type="entry name" value="RNA_pol_sigma70_r2"/>
</dbReference>
<dbReference type="InterPro" id="IPR014284">
    <property type="entry name" value="RNA_pol_sigma-70_dom"/>
</dbReference>
<keyword evidence="4" id="KW-0804">Transcription</keyword>
<proteinExistence type="inferred from homology"/>